<dbReference type="InterPro" id="IPR026928">
    <property type="entry name" value="FAX/IsoI-like"/>
</dbReference>
<dbReference type="SFLD" id="SFLDG01200">
    <property type="entry name" value="SUF1.1"/>
    <property type="match status" value="2"/>
</dbReference>
<feature type="domain" description="Metaxin glutathione S-transferase" evidence="3">
    <location>
        <begin position="144"/>
        <end position="206"/>
    </location>
</feature>
<dbReference type="SUPFAM" id="SSF47616">
    <property type="entry name" value="GST C-terminal domain-like"/>
    <property type="match status" value="1"/>
</dbReference>
<comment type="similarity">
    <text evidence="1">Belongs to the FAX family.</text>
</comment>
<dbReference type="InterPro" id="IPR040079">
    <property type="entry name" value="Glutathione_S-Trfase"/>
</dbReference>
<dbReference type="CDD" id="cd03193">
    <property type="entry name" value="GST_C_Metaxin"/>
    <property type="match status" value="1"/>
</dbReference>
<protein>
    <submittedName>
        <fullName evidence="5">FAXC-like protein</fullName>
    </submittedName>
</protein>
<keyword evidence="6" id="KW-1185">Reference proteome</keyword>
<dbReference type="SFLD" id="SFLDS00019">
    <property type="entry name" value="Glutathione_Transferase_(cytos"/>
    <property type="match status" value="2"/>
</dbReference>
<dbReference type="EMBL" id="CP111023">
    <property type="protein sequence ID" value="WAR21757.1"/>
    <property type="molecule type" value="Genomic_DNA"/>
</dbReference>
<dbReference type="Pfam" id="PF17172">
    <property type="entry name" value="GST_N_4"/>
    <property type="match status" value="1"/>
</dbReference>
<dbReference type="Proteomes" id="UP001164746">
    <property type="component" value="Chromosome 12"/>
</dbReference>
<dbReference type="SUPFAM" id="SSF52833">
    <property type="entry name" value="Thioredoxin-like"/>
    <property type="match status" value="1"/>
</dbReference>
<feature type="compositionally biased region" description="Polar residues" evidence="2">
    <location>
        <begin position="249"/>
        <end position="269"/>
    </location>
</feature>
<evidence type="ECO:0000256" key="1">
    <source>
        <dbReference type="ARBA" id="ARBA00006475"/>
    </source>
</evidence>
<dbReference type="Gene3D" id="1.20.1050.10">
    <property type="match status" value="1"/>
</dbReference>
<dbReference type="SFLD" id="SFLDG01180">
    <property type="entry name" value="SUF1"/>
    <property type="match status" value="2"/>
</dbReference>
<dbReference type="Gene3D" id="3.40.30.10">
    <property type="entry name" value="Glutaredoxin"/>
    <property type="match status" value="1"/>
</dbReference>
<evidence type="ECO:0000313" key="6">
    <source>
        <dbReference type="Proteomes" id="UP001164746"/>
    </source>
</evidence>
<dbReference type="Pfam" id="PF17171">
    <property type="entry name" value="GST_C_6"/>
    <property type="match status" value="1"/>
</dbReference>
<dbReference type="InterPro" id="IPR012336">
    <property type="entry name" value="Thioredoxin-like_fold"/>
</dbReference>
<dbReference type="InterPro" id="IPR036282">
    <property type="entry name" value="Glutathione-S-Trfase_C_sf"/>
</dbReference>
<dbReference type="PANTHER" id="PTHR12289">
    <property type="entry name" value="METAXIN RELATED"/>
    <property type="match status" value="1"/>
</dbReference>
<dbReference type="PANTHER" id="PTHR12289:SF41">
    <property type="entry name" value="FAILED AXON CONNECTIONS-RELATED"/>
    <property type="match status" value="1"/>
</dbReference>
<feature type="region of interest" description="Disordered" evidence="2">
    <location>
        <begin position="249"/>
        <end position="279"/>
    </location>
</feature>
<organism evidence="5 6">
    <name type="scientific">Mya arenaria</name>
    <name type="common">Soft-shell clam</name>
    <dbReference type="NCBI Taxonomy" id="6604"/>
    <lineage>
        <taxon>Eukaryota</taxon>
        <taxon>Metazoa</taxon>
        <taxon>Spiralia</taxon>
        <taxon>Lophotrochozoa</taxon>
        <taxon>Mollusca</taxon>
        <taxon>Bivalvia</taxon>
        <taxon>Autobranchia</taxon>
        <taxon>Heteroconchia</taxon>
        <taxon>Euheterodonta</taxon>
        <taxon>Imparidentia</taxon>
        <taxon>Neoheterodontei</taxon>
        <taxon>Myida</taxon>
        <taxon>Myoidea</taxon>
        <taxon>Myidae</taxon>
        <taxon>Mya</taxon>
    </lineage>
</organism>
<feature type="domain" description="Thioredoxin-like fold" evidence="4">
    <location>
        <begin position="32"/>
        <end position="101"/>
    </location>
</feature>
<dbReference type="InterPro" id="IPR036249">
    <property type="entry name" value="Thioredoxin-like_sf"/>
</dbReference>
<dbReference type="InterPro" id="IPR050931">
    <property type="entry name" value="Mito_Protein_Transport_Metaxin"/>
</dbReference>
<evidence type="ECO:0000313" key="5">
    <source>
        <dbReference type="EMBL" id="WAR21757.1"/>
    </source>
</evidence>
<accession>A0ABY7FHZ8</accession>
<proteinExistence type="inferred from homology"/>
<evidence type="ECO:0000256" key="2">
    <source>
        <dbReference type="SAM" id="MobiDB-lite"/>
    </source>
</evidence>
<evidence type="ECO:0000259" key="4">
    <source>
        <dbReference type="Pfam" id="PF17172"/>
    </source>
</evidence>
<gene>
    <name evidence="5" type="ORF">MAR_015731</name>
</gene>
<name>A0ABY7FHZ8_MYAAR</name>
<evidence type="ECO:0000259" key="3">
    <source>
        <dbReference type="Pfam" id="PF17171"/>
    </source>
</evidence>
<reference evidence="5" key="1">
    <citation type="submission" date="2022-11" db="EMBL/GenBank/DDBJ databases">
        <title>Centuries of genome instability and evolution in soft-shell clam transmissible cancer (bioRxiv).</title>
        <authorList>
            <person name="Hart S.F.M."/>
            <person name="Yonemitsu M.A."/>
            <person name="Giersch R.M."/>
            <person name="Beal B.F."/>
            <person name="Arriagada G."/>
            <person name="Davis B.W."/>
            <person name="Ostrander E.A."/>
            <person name="Goff S.P."/>
            <person name="Metzger M.J."/>
        </authorList>
    </citation>
    <scope>NUCLEOTIDE SEQUENCE</scope>
    <source>
        <strain evidence="5">MELC-2E11</strain>
        <tissue evidence="5">Siphon/mantle</tissue>
    </source>
</reference>
<sequence length="279" mass="31618">MCTVERARLKAPRGVVILYQIGRGPRAPSVSPFPMKLETFLRMHNIPYMNDHSGQFSKKGKTPWIELDGRAIADSQLAIEYMKTAFRLPAEAHLTLEQQARRLFPYTGLKLWMTLTLLRLVIKLETWGHGIGRHSSEEVWDIAVKDMTALSDFLGTKPFLMGEEPSEVDCAVFGMLAQIYWHMQGQRHQVYMKENLPNLVDYTVRMKTKYWPDWDTITLEGANYTNDHGKLYCPEKVGTNENGNISEKVGTNDNGNFPEQVGANDNVSFSGPVGYGNNS</sequence>
<dbReference type="InterPro" id="IPR033468">
    <property type="entry name" value="Metaxin_GST"/>
</dbReference>